<reference evidence="1 2" key="1">
    <citation type="journal article" date="2012" name="Genome Biol.">
        <title>Sequencing three crocodilian genomes to illuminate the evolution of archosaurs and amniotes.</title>
        <authorList>
            <person name="St John J.A."/>
            <person name="Braun E.L."/>
            <person name="Isberg S.R."/>
            <person name="Miles L.G."/>
            <person name="Chong A.Y."/>
            <person name="Gongora J."/>
            <person name="Dalzell P."/>
            <person name="Moran C."/>
            <person name="Bed'hom B."/>
            <person name="Abzhanov A."/>
            <person name="Burgess S.C."/>
            <person name="Cooksey A.M."/>
            <person name="Castoe T.A."/>
            <person name="Crawford N.G."/>
            <person name="Densmore L.D."/>
            <person name="Drew J.C."/>
            <person name="Edwards S.V."/>
            <person name="Faircloth B.C."/>
            <person name="Fujita M.K."/>
            <person name="Greenwold M.J."/>
            <person name="Hoffmann F.G."/>
            <person name="Howard J.M."/>
            <person name="Iguchi T."/>
            <person name="Janes D.E."/>
            <person name="Khan S.Y."/>
            <person name="Kohno S."/>
            <person name="de Koning A.J."/>
            <person name="Lance S.L."/>
            <person name="McCarthy F.M."/>
            <person name="McCormack J.E."/>
            <person name="Merchant M.E."/>
            <person name="Peterson D.G."/>
            <person name="Pollock D.D."/>
            <person name="Pourmand N."/>
            <person name="Raney B.J."/>
            <person name="Roessler K.A."/>
            <person name="Sanford J.R."/>
            <person name="Sawyer R.H."/>
            <person name="Schmidt C.J."/>
            <person name="Triplett E.W."/>
            <person name="Tuberville T.D."/>
            <person name="Venegas-Anaya M."/>
            <person name="Howard J.T."/>
            <person name="Jarvis E.D."/>
            <person name="Guillette L.J.Jr."/>
            <person name="Glenn T.C."/>
            <person name="Green R.E."/>
            <person name="Ray D.A."/>
        </authorList>
    </citation>
    <scope>NUCLEOTIDE SEQUENCE [LARGE SCALE GENOMIC DNA]</scope>
    <source>
        <strain evidence="1">KSC_2009_1</strain>
    </source>
</reference>
<dbReference type="AlphaFoldDB" id="A0A151PCL2"/>
<organism evidence="1 2">
    <name type="scientific">Alligator mississippiensis</name>
    <name type="common">American alligator</name>
    <dbReference type="NCBI Taxonomy" id="8496"/>
    <lineage>
        <taxon>Eukaryota</taxon>
        <taxon>Metazoa</taxon>
        <taxon>Chordata</taxon>
        <taxon>Craniata</taxon>
        <taxon>Vertebrata</taxon>
        <taxon>Euteleostomi</taxon>
        <taxon>Archelosauria</taxon>
        <taxon>Archosauria</taxon>
        <taxon>Crocodylia</taxon>
        <taxon>Alligatoridae</taxon>
        <taxon>Alligatorinae</taxon>
        <taxon>Alligator</taxon>
    </lineage>
</organism>
<name>A0A151PCL2_ALLMI</name>
<keyword evidence="2" id="KW-1185">Reference proteome</keyword>
<accession>A0A151PCL2</accession>
<sequence length="80" mass="9061">MPTFMSTNLEPLAEADLGFTELSADEPVRVFCFFYPISDPQEEATISPICIQGHCVTMEMVDRYHSLFTDTPPHLKHEAN</sequence>
<gene>
    <name evidence="1" type="ORF">Y1Q_0014444</name>
</gene>
<proteinExistence type="predicted"/>
<protein>
    <submittedName>
        <fullName evidence="1">Uncharacterized protein</fullName>
    </submittedName>
</protein>
<dbReference type="EMBL" id="AKHW03000487">
    <property type="protein sequence ID" value="KYO46847.1"/>
    <property type="molecule type" value="Genomic_DNA"/>
</dbReference>
<dbReference type="Proteomes" id="UP000050525">
    <property type="component" value="Unassembled WGS sequence"/>
</dbReference>
<evidence type="ECO:0000313" key="2">
    <source>
        <dbReference type="Proteomes" id="UP000050525"/>
    </source>
</evidence>
<comment type="caution">
    <text evidence="1">The sequence shown here is derived from an EMBL/GenBank/DDBJ whole genome shotgun (WGS) entry which is preliminary data.</text>
</comment>
<evidence type="ECO:0000313" key="1">
    <source>
        <dbReference type="EMBL" id="KYO46847.1"/>
    </source>
</evidence>